<reference evidence="2 3" key="1">
    <citation type="submission" date="2016-08" db="EMBL/GenBank/DDBJ databases">
        <title>Complete genome sequence of Fictibacillus arsenicus G25-54, a strain with toxicity to nematodes and a potential arsenic-resistance activity.</title>
        <authorList>
            <person name="Zheng Z."/>
        </authorList>
    </citation>
    <scope>NUCLEOTIDE SEQUENCE [LARGE SCALE GENOMIC DNA]</scope>
    <source>
        <strain evidence="2 3">G25-54</strain>
    </source>
</reference>
<dbReference type="OrthoDB" id="9127144at2"/>
<dbReference type="PROSITE" id="PS51186">
    <property type="entry name" value="GNAT"/>
    <property type="match status" value="1"/>
</dbReference>
<sequence>MKIELKKVTRDNWEEALGLRVKEEQSKFAPIPAVSLAKVIKPDGPDVEYLPFAIYAEDKMVGFIMHAYEKETSDMYWINGFIIDKKYQGIGYGRAAIIEMIAWIRKSFNQCCEIRITVYQDNHHAKKLYESLGFIKTTLMSGEEEVWRLPLEKAMRKKSTK</sequence>
<dbReference type="Proteomes" id="UP000077412">
    <property type="component" value="Chromosome"/>
</dbReference>
<dbReference type="Pfam" id="PF00583">
    <property type="entry name" value="Acetyltransf_1"/>
    <property type="match status" value="1"/>
</dbReference>
<protein>
    <submittedName>
        <fullName evidence="2">GNAT family N-acetyltransferase</fullName>
    </submittedName>
</protein>
<dbReference type="KEGG" id="far:ABE41_004730"/>
<dbReference type="EMBL" id="CP016761">
    <property type="protein sequence ID" value="ANX11301.1"/>
    <property type="molecule type" value="Genomic_DNA"/>
</dbReference>
<keyword evidence="3" id="KW-1185">Reference proteome</keyword>
<dbReference type="AlphaFoldDB" id="A0A1B1Z1K7"/>
<dbReference type="RefSeq" id="WP_066287000.1">
    <property type="nucleotide sequence ID" value="NZ_CP016761.1"/>
</dbReference>
<dbReference type="GO" id="GO:0016747">
    <property type="term" value="F:acyltransferase activity, transferring groups other than amino-acyl groups"/>
    <property type="evidence" value="ECO:0007669"/>
    <property type="project" value="InterPro"/>
</dbReference>
<dbReference type="InterPro" id="IPR016181">
    <property type="entry name" value="Acyl_CoA_acyltransferase"/>
</dbReference>
<gene>
    <name evidence="2" type="ORF">ABE41_004730</name>
</gene>
<dbReference type="InterPro" id="IPR000182">
    <property type="entry name" value="GNAT_dom"/>
</dbReference>
<proteinExistence type="predicted"/>
<evidence type="ECO:0000259" key="1">
    <source>
        <dbReference type="PROSITE" id="PS51186"/>
    </source>
</evidence>
<name>A0A1B1Z1K7_9BACL</name>
<feature type="domain" description="N-acetyltransferase" evidence="1">
    <location>
        <begin position="3"/>
        <end position="152"/>
    </location>
</feature>
<organism evidence="2 3">
    <name type="scientific">Fictibacillus arsenicus</name>
    <dbReference type="NCBI Taxonomy" id="255247"/>
    <lineage>
        <taxon>Bacteria</taxon>
        <taxon>Bacillati</taxon>
        <taxon>Bacillota</taxon>
        <taxon>Bacilli</taxon>
        <taxon>Bacillales</taxon>
        <taxon>Fictibacillaceae</taxon>
        <taxon>Fictibacillus</taxon>
    </lineage>
</organism>
<dbReference type="STRING" id="255247.ABE41_004730"/>
<keyword evidence="2" id="KW-0808">Transferase</keyword>
<accession>A0A1B1Z1K7</accession>
<dbReference type="CDD" id="cd04301">
    <property type="entry name" value="NAT_SF"/>
    <property type="match status" value="1"/>
</dbReference>
<dbReference type="Gene3D" id="3.40.630.30">
    <property type="match status" value="1"/>
</dbReference>
<evidence type="ECO:0000313" key="3">
    <source>
        <dbReference type="Proteomes" id="UP000077412"/>
    </source>
</evidence>
<dbReference type="PANTHER" id="PTHR43617">
    <property type="entry name" value="L-AMINO ACID N-ACETYLTRANSFERASE"/>
    <property type="match status" value="1"/>
</dbReference>
<evidence type="ECO:0000313" key="2">
    <source>
        <dbReference type="EMBL" id="ANX11301.1"/>
    </source>
</evidence>
<dbReference type="PANTHER" id="PTHR43617:SF34">
    <property type="entry name" value="PUTATIVE-RELATED"/>
    <property type="match status" value="1"/>
</dbReference>
<dbReference type="InterPro" id="IPR050276">
    <property type="entry name" value="MshD_Acetyltransferase"/>
</dbReference>
<dbReference type="SUPFAM" id="SSF55729">
    <property type="entry name" value="Acyl-CoA N-acyltransferases (Nat)"/>
    <property type="match status" value="1"/>
</dbReference>